<reference evidence="1 2" key="1">
    <citation type="submission" date="2017-12" db="EMBL/GenBank/DDBJ databases">
        <title>Hemimetabolous genomes reveal molecular basis of termite eusociality.</title>
        <authorList>
            <person name="Harrison M.C."/>
            <person name="Jongepier E."/>
            <person name="Robertson H.M."/>
            <person name="Arning N."/>
            <person name="Bitard-Feildel T."/>
            <person name="Chao H."/>
            <person name="Childers C.P."/>
            <person name="Dinh H."/>
            <person name="Doddapaneni H."/>
            <person name="Dugan S."/>
            <person name="Gowin J."/>
            <person name="Greiner C."/>
            <person name="Han Y."/>
            <person name="Hu H."/>
            <person name="Hughes D.S.T."/>
            <person name="Huylmans A.-K."/>
            <person name="Kemena C."/>
            <person name="Kremer L.P.M."/>
            <person name="Lee S.L."/>
            <person name="Lopez-Ezquerra A."/>
            <person name="Mallet L."/>
            <person name="Monroy-Kuhn J.M."/>
            <person name="Moser A."/>
            <person name="Murali S.C."/>
            <person name="Muzny D.M."/>
            <person name="Otani S."/>
            <person name="Piulachs M.-D."/>
            <person name="Poelchau M."/>
            <person name="Qu J."/>
            <person name="Schaub F."/>
            <person name="Wada-Katsumata A."/>
            <person name="Worley K.C."/>
            <person name="Xie Q."/>
            <person name="Ylla G."/>
            <person name="Poulsen M."/>
            <person name="Gibbs R.A."/>
            <person name="Schal C."/>
            <person name="Richards S."/>
            <person name="Belles X."/>
            <person name="Korb J."/>
            <person name="Bornberg-Bauer E."/>
        </authorList>
    </citation>
    <scope>NUCLEOTIDE SEQUENCE [LARGE SCALE GENOMIC DNA]</scope>
    <source>
        <tissue evidence="1">Whole body</tissue>
    </source>
</reference>
<dbReference type="AlphaFoldDB" id="A0A2J7QIS0"/>
<sequence length="51" mass="6044">MEHTPLPGKLNESAIVNGELKKMWYWLFQENKILTEDQAYGLIYMMINLMP</sequence>
<comment type="caution">
    <text evidence="1">The sequence shown here is derived from an EMBL/GenBank/DDBJ whole genome shotgun (WGS) entry which is preliminary data.</text>
</comment>
<accession>A0A2J7QIS0</accession>
<proteinExistence type="predicted"/>
<evidence type="ECO:0000313" key="2">
    <source>
        <dbReference type="Proteomes" id="UP000235965"/>
    </source>
</evidence>
<gene>
    <name evidence="1" type="ORF">B7P43_G15232</name>
</gene>
<evidence type="ECO:0000313" key="1">
    <source>
        <dbReference type="EMBL" id="PNF28473.1"/>
    </source>
</evidence>
<protein>
    <submittedName>
        <fullName evidence="1">Uncharacterized protein</fullName>
    </submittedName>
</protein>
<dbReference type="InParanoid" id="A0A2J7QIS0"/>
<dbReference type="Proteomes" id="UP000235965">
    <property type="component" value="Unassembled WGS sequence"/>
</dbReference>
<dbReference type="EMBL" id="NEVH01013579">
    <property type="protein sequence ID" value="PNF28473.1"/>
    <property type="molecule type" value="Genomic_DNA"/>
</dbReference>
<keyword evidence="2" id="KW-1185">Reference proteome</keyword>
<name>A0A2J7QIS0_9NEOP</name>
<organism evidence="1 2">
    <name type="scientific">Cryptotermes secundus</name>
    <dbReference type="NCBI Taxonomy" id="105785"/>
    <lineage>
        <taxon>Eukaryota</taxon>
        <taxon>Metazoa</taxon>
        <taxon>Ecdysozoa</taxon>
        <taxon>Arthropoda</taxon>
        <taxon>Hexapoda</taxon>
        <taxon>Insecta</taxon>
        <taxon>Pterygota</taxon>
        <taxon>Neoptera</taxon>
        <taxon>Polyneoptera</taxon>
        <taxon>Dictyoptera</taxon>
        <taxon>Blattodea</taxon>
        <taxon>Blattoidea</taxon>
        <taxon>Termitoidae</taxon>
        <taxon>Kalotermitidae</taxon>
        <taxon>Cryptotermitinae</taxon>
        <taxon>Cryptotermes</taxon>
    </lineage>
</organism>